<keyword evidence="2" id="KW-1185">Reference proteome</keyword>
<organism evidence="1 2">
    <name type="scientific">Trifolium medium</name>
    <dbReference type="NCBI Taxonomy" id="97028"/>
    <lineage>
        <taxon>Eukaryota</taxon>
        <taxon>Viridiplantae</taxon>
        <taxon>Streptophyta</taxon>
        <taxon>Embryophyta</taxon>
        <taxon>Tracheophyta</taxon>
        <taxon>Spermatophyta</taxon>
        <taxon>Magnoliopsida</taxon>
        <taxon>eudicotyledons</taxon>
        <taxon>Gunneridae</taxon>
        <taxon>Pentapetalae</taxon>
        <taxon>rosids</taxon>
        <taxon>fabids</taxon>
        <taxon>Fabales</taxon>
        <taxon>Fabaceae</taxon>
        <taxon>Papilionoideae</taxon>
        <taxon>50 kb inversion clade</taxon>
        <taxon>NPAAA clade</taxon>
        <taxon>Hologalegina</taxon>
        <taxon>IRL clade</taxon>
        <taxon>Trifolieae</taxon>
        <taxon>Trifolium</taxon>
    </lineage>
</organism>
<reference evidence="1 2" key="1">
    <citation type="journal article" date="2018" name="Front. Plant Sci.">
        <title>Red Clover (Trifolium pratense) and Zigzag Clover (T. medium) - A Picture of Genomic Similarities and Differences.</title>
        <authorList>
            <person name="Dluhosova J."/>
            <person name="Istvanek J."/>
            <person name="Nedelnik J."/>
            <person name="Repkova J."/>
        </authorList>
    </citation>
    <scope>NUCLEOTIDE SEQUENCE [LARGE SCALE GENOMIC DNA]</scope>
    <source>
        <strain evidence="2">cv. 10/8</strain>
        <tissue evidence="1">Leaf</tissue>
    </source>
</reference>
<dbReference type="EMBL" id="LXQA011017894">
    <property type="protein sequence ID" value="MCI81388.1"/>
    <property type="molecule type" value="Genomic_DNA"/>
</dbReference>
<dbReference type="Proteomes" id="UP000265520">
    <property type="component" value="Unassembled WGS sequence"/>
</dbReference>
<comment type="caution">
    <text evidence="1">The sequence shown here is derived from an EMBL/GenBank/DDBJ whole genome shotgun (WGS) entry which is preliminary data.</text>
</comment>
<evidence type="ECO:0000313" key="2">
    <source>
        <dbReference type="Proteomes" id="UP000265520"/>
    </source>
</evidence>
<protein>
    <submittedName>
        <fullName evidence="1">Uncharacterized protein</fullName>
    </submittedName>
</protein>
<evidence type="ECO:0000313" key="1">
    <source>
        <dbReference type="EMBL" id="MCI81388.1"/>
    </source>
</evidence>
<accession>A0A392UZE2</accession>
<feature type="non-terminal residue" evidence="1">
    <location>
        <position position="1"/>
    </location>
</feature>
<proteinExistence type="predicted"/>
<name>A0A392UZE2_9FABA</name>
<dbReference type="AlphaFoldDB" id="A0A392UZE2"/>
<sequence length="66" mass="7137">TYWQSEILSAIRLQRIAAKLAVGDQCLVTKMKAPAWREALSALCLQTEVAVFCDVSVLKKKTGGAG</sequence>